<organism evidence="2 3">
    <name type="scientific">Paraglaciecola mesophila</name>
    <dbReference type="NCBI Taxonomy" id="197222"/>
    <lineage>
        <taxon>Bacteria</taxon>
        <taxon>Pseudomonadati</taxon>
        <taxon>Pseudomonadota</taxon>
        <taxon>Gammaproteobacteria</taxon>
        <taxon>Alteromonadales</taxon>
        <taxon>Alteromonadaceae</taxon>
        <taxon>Paraglaciecola</taxon>
    </lineage>
</organism>
<keyword evidence="1" id="KW-0812">Transmembrane</keyword>
<protein>
    <submittedName>
        <fullName evidence="2">Uncharacterized protein</fullName>
    </submittedName>
</protein>
<proteinExistence type="predicted"/>
<keyword evidence="1" id="KW-1133">Transmembrane helix</keyword>
<keyword evidence="3" id="KW-1185">Reference proteome</keyword>
<gene>
    <name evidence="2" type="ORF">WNY77_02570</name>
</gene>
<evidence type="ECO:0000256" key="1">
    <source>
        <dbReference type="SAM" id="Phobius"/>
    </source>
</evidence>
<reference evidence="2 3" key="1">
    <citation type="submission" date="2024-03" db="EMBL/GenBank/DDBJ databases">
        <title>Community enrichment and isolation of bacterial strains for fucoidan degradation.</title>
        <authorList>
            <person name="Sichert A."/>
        </authorList>
    </citation>
    <scope>NUCLEOTIDE SEQUENCE [LARGE SCALE GENOMIC DNA]</scope>
    <source>
        <strain evidence="2 3">AS12</strain>
    </source>
</reference>
<dbReference type="RefSeq" id="WP_342880772.1">
    <property type="nucleotide sequence ID" value="NZ_JBBMQS010000001.1"/>
</dbReference>
<dbReference type="Proteomes" id="UP001461163">
    <property type="component" value="Unassembled WGS sequence"/>
</dbReference>
<evidence type="ECO:0000313" key="2">
    <source>
        <dbReference type="EMBL" id="MEM5496272.1"/>
    </source>
</evidence>
<sequence length="120" mass="13415">MSTIRCFFNLAVVYALRLPYELRPPMVFDHLCTTCTEYSFAAYELCSLMRVAYFMACGHLCTACTEHSFAAYLWPAATMRCAYLMSYAHVAQLRCLCATLIVISVTAPALLYLPPSMAVA</sequence>
<keyword evidence="1" id="KW-0472">Membrane</keyword>
<feature type="transmembrane region" description="Helical" evidence="1">
    <location>
        <begin position="93"/>
        <end position="113"/>
    </location>
</feature>
<evidence type="ECO:0000313" key="3">
    <source>
        <dbReference type="Proteomes" id="UP001461163"/>
    </source>
</evidence>
<dbReference type="EMBL" id="JBBMQS010000001">
    <property type="protein sequence ID" value="MEM5496272.1"/>
    <property type="molecule type" value="Genomic_DNA"/>
</dbReference>
<accession>A0ABU9SQY4</accession>
<name>A0ABU9SQY4_9ALTE</name>
<comment type="caution">
    <text evidence="2">The sequence shown here is derived from an EMBL/GenBank/DDBJ whole genome shotgun (WGS) entry which is preliminary data.</text>
</comment>